<dbReference type="InterPro" id="IPR001878">
    <property type="entry name" value="Znf_CCHC"/>
</dbReference>
<feature type="coiled-coil region" evidence="2">
    <location>
        <begin position="283"/>
        <end position="310"/>
    </location>
</feature>
<dbReference type="InterPro" id="IPR036397">
    <property type="entry name" value="RNaseH_sf"/>
</dbReference>
<evidence type="ECO:0000259" key="4">
    <source>
        <dbReference type="PROSITE" id="PS50158"/>
    </source>
</evidence>
<feature type="compositionally biased region" description="Basic and acidic residues" evidence="3">
    <location>
        <begin position="587"/>
        <end position="606"/>
    </location>
</feature>
<name>A0ABP0Q4S6_9DINO</name>
<dbReference type="EMBL" id="CAXAMN010024028">
    <property type="protein sequence ID" value="CAK9083247.1"/>
    <property type="molecule type" value="Genomic_DNA"/>
</dbReference>
<sequence length="1068" mass="118794">MTLWPTWNGDPAQFESFSIACRWLEHGWKDSERKNAAPRVWSRLQGAAKAVVRHLDPTEYVGEGGLTKLLAVFLRASPLQQLPVPDSFQSIERWHALRRRDGETMAELLVHDEDLWTEMQQALRRARDDRQRKSIATPTRATDEVSTPSQPGMAARLLEQASEGRGHRRDLRKEKQNILTQTSNSTEFELVKRALRTLFAEDESGTVGKQSKGPFRRPLRGAFYNEEDVDEGHQSAWDEWGEWSQDQWYEPDAWNDTWFEEELEQADELQPEERSDLPEEQEQREAYALAAEAQRTMQEAREAVRKVRQARGYFAPESSSGKGMSPSSPIGSSGGKGSKSSASSSSGRFGPCFICGQPGHSYKACPDRFSPGKFGGKGKLKSTAAYKGKGTSFGGGFGKGTGSHNGPNFFADVCSLTLFWNEDAKANNRYTNVVIDTGASESAVGAESLSRLLEHGQFAYSINTEDRPIFRFENVLRMQATSRCDIENTAIGNLSFYVLGDAASSTPPLLGSKATIATRGTLRKSAAISQHAGKPASDAVSGSPTLRRRIIRESAVTWDRIPALEDMQKQGMPADQVTEKFMGPGGCHEDKPQGTGKSERGGRDPEDGFGTACLRQEGEDRGPSAAKKMAFNAALLDMMVLMPLHSLFVQLQDRPDFLEIACSPQSALSQEMTDAGFLAKRVNYKEGYDLASQKSSGQLFEKKRSRDLKRASEAVDAFEPVLAKGDDLTWEWPSSAAQGWRSHAIRKLQFLARKYNRTLWINVQRRCPGHTEHAECRGAVAQASSYYPPPLVKAVCKAVQTHFTRDEDAYHLPLSKDAERYLLDIPKGEVLHDHEHHRQLRDEDPRVFALTRSRFPVEPPTGKKLEQIRQQMLRVHGAGACQAPEWAIKLAGSLECPACIEANRAKPAPVASLKEAPGLFEILGMDCFELEHGERKAKFFLMRDRASGLIMTEFYKLYGGKEGPRIQDIIRAMTKWLMVNPAPRWVITDSATYFTPKKFLDYCGHSGIGVLTAPAEAHKMMGPEEGAIRVMKRLVNEDLGLSLESLMQLAVHGHNPTIGSSGFSPFQF</sequence>
<gene>
    <name evidence="5" type="ORF">CCMP2556_LOCUS40604</name>
</gene>
<keyword evidence="1" id="KW-0479">Metal-binding</keyword>
<feature type="domain" description="CCHC-type" evidence="4">
    <location>
        <begin position="352"/>
        <end position="367"/>
    </location>
</feature>
<comment type="caution">
    <text evidence="5">The sequence shown here is derived from an EMBL/GenBank/DDBJ whole genome shotgun (WGS) entry which is preliminary data.</text>
</comment>
<keyword evidence="6" id="KW-1185">Reference proteome</keyword>
<feature type="compositionally biased region" description="Low complexity" evidence="3">
    <location>
        <begin position="318"/>
        <end position="331"/>
    </location>
</feature>
<dbReference type="SUPFAM" id="SSF57756">
    <property type="entry name" value="Retrovirus zinc finger-like domains"/>
    <property type="match status" value="1"/>
</dbReference>
<evidence type="ECO:0000256" key="2">
    <source>
        <dbReference type="SAM" id="Coils"/>
    </source>
</evidence>
<dbReference type="PROSITE" id="PS50158">
    <property type="entry name" value="ZF_CCHC"/>
    <property type="match status" value="1"/>
</dbReference>
<evidence type="ECO:0000313" key="6">
    <source>
        <dbReference type="Proteomes" id="UP001642484"/>
    </source>
</evidence>
<keyword evidence="1" id="KW-0862">Zinc</keyword>
<feature type="compositionally biased region" description="Basic and acidic residues" evidence="3">
    <location>
        <begin position="271"/>
        <end position="283"/>
    </location>
</feature>
<keyword evidence="1" id="KW-0863">Zinc-finger</keyword>
<evidence type="ECO:0000256" key="1">
    <source>
        <dbReference type="PROSITE-ProRule" id="PRU00047"/>
    </source>
</evidence>
<feature type="region of interest" description="Disordered" evidence="3">
    <location>
        <begin position="314"/>
        <end position="343"/>
    </location>
</feature>
<dbReference type="InterPro" id="IPR012337">
    <property type="entry name" value="RNaseH-like_sf"/>
</dbReference>
<protein>
    <recommendedName>
        <fullName evidence="4">CCHC-type domain-containing protein</fullName>
    </recommendedName>
</protein>
<organism evidence="5 6">
    <name type="scientific">Durusdinium trenchii</name>
    <dbReference type="NCBI Taxonomy" id="1381693"/>
    <lineage>
        <taxon>Eukaryota</taxon>
        <taxon>Sar</taxon>
        <taxon>Alveolata</taxon>
        <taxon>Dinophyceae</taxon>
        <taxon>Suessiales</taxon>
        <taxon>Symbiodiniaceae</taxon>
        <taxon>Durusdinium</taxon>
    </lineage>
</organism>
<feature type="region of interest" description="Disordered" evidence="3">
    <location>
        <begin position="126"/>
        <end position="180"/>
    </location>
</feature>
<feature type="region of interest" description="Disordered" evidence="3">
    <location>
        <begin position="584"/>
        <end position="625"/>
    </location>
</feature>
<evidence type="ECO:0000313" key="5">
    <source>
        <dbReference type="EMBL" id="CAK9083247.1"/>
    </source>
</evidence>
<proteinExistence type="predicted"/>
<feature type="compositionally biased region" description="Polar residues" evidence="3">
    <location>
        <begin position="134"/>
        <end position="150"/>
    </location>
</feature>
<dbReference type="Gene3D" id="3.30.420.10">
    <property type="entry name" value="Ribonuclease H-like superfamily/Ribonuclease H"/>
    <property type="match status" value="1"/>
</dbReference>
<reference evidence="5 6" key="1">
    <citation type="submission" date="2024-02" db="EMBL/GenBank/DDBJ databases">
        <authorList>
            <person name="Chen Y."/>
            <person name="Shah S."/>
            <person name="Dougan E. K."/>
            <person name="Thang M."/>
            <person name="Chan C."/>
        </authorList>
    </citation>
    <scope>NUCLEOTIDE SEQUENCE [LARGE SCALE GENOMIC DNA]</scope>
</reference>
<keyword evidence="2" id="KW-0175">Coiled coil</keyword>
<dbReference type="InterPro" id="IPR036875">
    <property type="entry name" value="Znf_CCHC_sf"/>
</dbReference>
<feature type="region of interest" description="Disordered" evidence="3">
    <location>
        <begin position="263"/>
        <end position="283"/>
    </location>
</feature>
<dbReference type="SUPFAM" id="SSF53098">
    <property type="entry name" value="Ribonuclease H-like"/>
    <property type="match status" value="1"/>
</dbReference>
<evidence type="ECO:0000256" key="3">
    <source>
        <dbReference type="SAM" id="MobiDB-lite"/>
    </source>
</evidence>
<accession>A0ABP0Q4S6</accession>
<dbReference type="Proteomes" id="UP001642484">
    <property type="component" value="Unassembled WGS sequence"/>
</dbReference>